<dbReference type="Gene3D" id="2.160.20.10">
    <property type="entry name" value="Single-stranded right-handed beta-helix, Pectin lyase-like"/>
    <property type="match status" value="1"/>
</dbReference>
<dbReference type="Pfam" id="PF22816">
    <property type="entry name" value="CatAgl_D2"/>
    <property type="match status" value="1"/>
</dbReference>
<dbReference type="SUPFAM" id="SSF51126">
    <property type="entry name" value="Pectin lyase-like"/>
    <property type="match status" value="1"/>
</dbReference>
<evidence type="ECO:0000259" key="2">
    <source>
        <dbReference type="Pfam" id="PF22816"/>
    </source>
</evidence>
<evidence type="ECO:0000256" key="1">
    <source>
        <dbReference type="SAM" id="MobiDB-lite"/>
    </source>
</evidence>
<dbReference type="InterPro" id="IPR055149">
    <property type="entry name" value="Agl_cat_D2"/>
</dbReference>
<sequence length="396" mass="41500">MTSYIRPLRVAETFVGRRGFVAALGGVPVLAAALHAQVLHAAVQTRDIREFGAVSDPSRDQQAALQAALDWCSHSRGVLRLEKGGIYCHSSGLDLGGGTISGMQGTFRALVPENGRLRITGAGVALRDLTLASPASKRSQAYTGIGLLVQDAHDFTLTNIAVHGAATAGILMDDAHRGTLRNILVRGTMADGLHITNGSSYIDVANYQAIRTGDDGFAVVSYDRSDQKGRRCNNIRGRFITVIDGNARGVAVVGGADVTVEDVKVVRSACAGLYLNSEVSYGTFGNAHISAARVQLVDCVTRKGINQGVVHIEGRKSCSVQRLGGDALNCSSQDVRFSGIVIEGLGIGARAGVVAAGDLQGISVSGRRASGQRWNRPASQIDTPDPKAKSISVSLS</sequence>
<feature type="region of interest" description="Disordered" evidence="1">
    <location>
        <begin position="368"/>
        <end position="396"/>
    </location>
</feature>
<proteinExistence type="predicted"/>
<evidence type="ECO:0000313" key="3">
    <source>
        <dbReference type="EMBL" id="MFC0685392.1"/>
    </source>
</evidence>
<dbReference type="RefSeq" id="WP_267223047.1">
    <property type="nucleotide sequence ID" value="NZ_JAPCWC010000019.1"/>
</dbReference>
<name>A0ABV6S9L2_9SPHN</name>
<organism evidence="3 4">
    <name type="scientific">Novosphingobium clariflavum</name>
    <dbReference type="NCBI Taxonomy" id="2029884"/>
    <lineage>
        <taxon>Bacteria</taxon>
        <taxon>Pseudomonadati</taxon>
        <taxon>Pseudomonadota</taxon>
        <taxon>Alphaproteobacteria</taxon>
        <taxon>Sphingomonadales</taxon>
        <taxon>Sphingomonadaceae</taxon>
        <taxon>Novosphingobium</taxon>
    </lineage>
</organism>
<keyword evidence="4" id="KW-1185">Reference proteome</keyword>
<dbReference type="Proteomes" id="UP001589858">
    <property type="component" value="Unassembled WGS sequence"/>
</dbReference>
<feature type="domain" description="Alpha-1,3-glucanase catalytic" evidence="2">
    <location>
        <begin position="176"/>
        <end position="270"/>
    </location>
</feature>
<reference evidence="3 4" key="1">
    <citation type="submission" date="2024-09" db="EMBL/GenBank/DDBJ databases">
        <authorList>
            <person name="Sun Q."/>
            <person name="Mori K."/>
        </authorList>
    </citation>
    <scope>NUCLEOTIDE SEQUENCE [LARGE SCALE GENOMIC DNA]</scope>
    <source>
        <strain evidence="3 4">CICC 11035S</strain>
    </source>
</reference>
<dbReference type="EMBL" id="JBHLTM010000047">
    <property type="protein sequence ID" value="MFC0685392.1"/>
    <property type="molecule type" value="Genomic_DNA"/>
</dbReference>
<comment type="caution">
    <text evidence="3">The sequence shown here is derived from an EMBL/GenBank/DDBJ whole genome shotgun (WGS) entry which is preliminary data.</text>
</comment>
<dbReference type="SMART" id="SM00710">
    <property type="entry name" value="PbH1"/>
    <property type="match status" value="5"/>
</dbReference>
<protein>
    <submittedName>
        <fullName evidence="3">Right-handed parallel beta-helix repeat-containing protein</fullName>
    </submittedName>
</protein>
<gene>
    <name evidence="3" type="ORF">ACFFF8_12360</name>
</gene>
<dbReference type="InterPro" id="IPR011050">
    <property type="entry name" value="Pectin_lyase_fold/virulence"/>
</dbReference>
<dbReference type="InterPro" id="IPR006626">
    <property type="entry name" value="PbH1"/>
</dbReference>
<accession>A0ABV6S9L2</accession>
<evidence type="ECO:0000313" key="4">
    <source>
        <dbReference type="Proteomes" id="UP001589858"/>
    </source>
</evidence>
<dbReference type="InterPro" id="IPR012334">
    <property type="entry name" value="Pectin_lyas_fold"/>
</dbReference>